<proteinExistence type="predicted"/>
<dbReference type="EMBL" id="PDVP01000015">
    <property type="protein sequence ID" value="PHP65488.1"/>
    <property type="molecule type" value="Genomic_DNA"/>
</dbReference>
<evidence type="ECO:0000256" key="1">
    <source>
        <dbReference type="SAM" id="MobiDB-lite"/>
    </source>
</evidence>
<evidence type="ECO:0000313" key="3">
    <source>
        <dbReference type="Proteomes" id="UP000221168"/>
    </source>
</evidence>
<dbReference type="InterPro" id="IPR035437">
    <property type="entry name" value="SNase_OB-fold_sf"/>
</dbReference>
<evidence type="ECO:0000313" key="2">
    <source>
        <dbReference type="EMBL" id="PHP65488.1"/>
    </source>
</evidence>
<sequence length="246" mass="26252">MRLRYLLLPVVLVAALLAVMEYWPRDERQAVAKLPPQSDAAGPAAAAPEPVATRLPEAEPAPKQARPNEGPAPAALPGYERVAPRPPLGPLGAPATPAPPPDPSDRTGWKKRLLHQPVAAETNLIEAEGQRVRLEGIEVLPLQATCSVEGGETRPCGMMARSALRRWMRARAIECRAPQKPNPAIITTSCTLAGEDMAAWLADNGWVAKALTPDLGARLDAARKQGRGLYAFRTINSPAPSSQASQ</sequence>
<feature type="region of interest" description="Disordered" evidence="1">
    <location>
        <begin position="34"/>
        <end position="109"/>
    </location>
</feature>
<reference evidence="2 3" key="1">
    <citation type="submission" date="2017-10" db="EMBL/GenBank/DDBJ databases">
        <title>Sedimentibacterium mangrovi gen. nov., sp. nov., a novel member of family Phyllobacteriacea isolated from mangrove sediment.</title>
        <authorList>
            <person name="Liao H."/>
            <person name="Tian Y."/>
        </authorList>
    </citation>
    <scope>NUCLEOTIDE SEQUENCE [LARGE SCALE GENOMIC DNA]</scope>
    <source>
        <strain evidence="2 3">X9-2-2</strain>
    </source>
</reference>
<evidence type="ECO:0008006" key="4">
    <source>
        <dbReference type="Google" id="ProtNLM"/>
    </source>
</evidence>
<dbReference type="AlphaFoldDB" id="A0A2G1QJT7"/>
<name>A0A2G1QJT7_9HYPH</name>
<keyword evidence="3" id="KW-1185">Reference proteome</keyword>
<protein>
    <recommendedName>
        <fullName evidence="4">Thermonuclease family protein</fullName>
    </recommendedName>
</protein>
<accession>A0A2G1QJT7</accession>
<dbReference type="RefSeq" id="WP_099308001.1">
    <property type="nucleotide sequence ID" value="NZ_PDVP01000015.1"/>
</dbReference>
<dbReference type="SUPFAM" id="SSF50199">
    <property type="entry name" value="Staphylococcal nuclease"/>
    <property type="match status" value="1"/>
</dbReference>
<comment type="caution">
    <text evidence="2">The sequence shown here is derived from an EMBL/GenBank/DDBJ whole genome shotgun (WGS) entry which is preliminary data.</text>
</comment>
<feature type="compositionally biased region" description="Low complexity" evidence="1">
    <location>
        <begin position="35"/>
        <end position="52"/>
    </location>
</feature>
<dbReference type="OrthoDB" id="9810674at2"/>
<gene>
    <name evidence="2" type="ORF">CSC94_19250</name>
</gene>
<dbReference type="Proteomes" id="UP000221168">
    <property type="component" value="Unassembled WGS sequence"/>
</dbReference>
<organism evidence="2 3">
    <name type="scientific">Zhengella mangrovi</name>
    <dbReference type="NCBI Taxonomy" id="1982044"/>
    <lineage>
        <taxon>Bacteria</taxon>
        <taxon>Pseudomonadati</taxon>
        <taxon>Pseudomonadota</taxon>
        <taxon>Alphaproteobacteria</taxon>
        <taxon>Hyphomicrobiales</taxon>
        <taxon>Notoacmeibacteraceae</taxon>
        <taxon>Zhengella</taxon>
    </lineage>
</organism>